<comment type="catalytic activity">
    <reaction evidence="12">
        <text>ATP + H2O + 4 H(+)(in) = ADP + phosphate + 5 H(+)(out)</text>
        <dbReference type="Rhea" id="RHEA:57720"/>
        <dbReference type="ChEBI" id="CHEBI:15377"/>
        <dbReference type="ChEBI" id="CHEBI:15378"/>
        <dbReference type="ChEBI" id="CHEBI:30616"/>
        <dbReference type="ChEBI" id="CHEBI:43474"/>
        <dbReference type="ChEBI" id="CHEBI:456216"/>
        <dbReference type="EC" id="7.1.2.2"/>
    </reaction>
</comment>
<evidence type="ECO:0000256" key="8">
    <source>
        <dbReference type="ARBA" id="ARBA00023065"/>
    </source>
</evidence>
<keyword evidence="10" id="KW-0139">CF(1)</keyword>
<keyword evidence="9" id="KW-0472">Membrane</keyword>
<comment type="subcellular location">
    <subcellularLocation>
        <location evidence="1">Membrane</location>
        <topology evidence="1">Peripheral membrane protein</topology>
    </subcellularLocation>
</comment>
<evidence type="ECO:0000259" key="13">
    <source>
        <dbReference type="Pfam" id="PF22919"/>
    </source>
</evidence>
<dbReference type="GO" id="GO:0009535">
    <property type="term" value="C:chloroplast thylakoid membrane"/>
    <property type="evidence" value="ECO:0007669"/>
    <property type="project" value="TreeGrafter"/>
</dbReference>
<sequence>MVPFKGHALEINHVFQGIELWYLHNGSFPTRESIDPLDSTSTMLYPRSVGGEHYETAQRIKQTLEYYKEFQDIIVIIGLDELSEENRLTIARARKFERFLSQPLFVAKVFTNSEKICWSSRNN</sequence>
<dbReference type="PANTHER" id="PTHR15184:SF71">
    <property type="entry name" value="ATP SYNTHASE SUBUNIT BETA, MITOCHONDRIAL"/>
    <property type="match status" value="1"/>
</dbReference>
<dbReference type="Proteomes" id="UP000828251">
    <property type="component" value="Unassembled WGS sequence"/>
</dbReference>
<dbReference type="AlphaFoldDB" id="A0A9D3WG17"/>
<evidence type="ECO:0000313" key="14">
    <source>
        <dbReference type="EMBL" id="KAH1123022.1"/>
    </source>
</evidence>
<evidence type="ECO:0000256" key="3">
    <source>
        <dbReference type="ARBA" id="ARBA00012473"/>
    </source>
</evidence>
<dbReference type="GO" id="GO:0045259">
    <property type="term" value="C:proton-transporting ATP synthase complex"/>
    <property type="evidence" value="ECO:0007669"/>
    <property type="project" value="UniProtKB-KW"/>
</dbReference>
<evidence type="ECO:0000256" key="4">
    <source>
        <dbReference type="ARBA" id="ARBA00022448"/>
    </source>
</evidence>
<keyword evidence="8" id="KW-0406">Ion transport</keyword>
<evidence type="ECO:0000256" key="5">
    <source>
        <dbReference type="ARBA" id="ARBA00022741"/>
    </source>
</evidence>
<proteinExistence type="inferred from homology"/>
<evidence type="ECO:0000256" key="7">
    <source>
        <dbReference type="ARBA" id="ARBA00022840"/>
    </source>
</evidence>
<comment type="similarity">
    <text evidence="2">Belongs to the ATPase alpha/beta chains family.</text>
</comment>
<dbReference type="GO" id="GO:0046933">
    <property type="term" value="F:proton-transporting ATP synthase activity, rotational mechanism"/>
    <property type="evidence" value="ECO:0007669"/>
    <property type="project" value="TreeGrafter"/>
</dbReference>
<evidence type="ECO:0000256" key="2">
    <source>
        <dbReference type="ARBA" id="ARBA00008936"/>
    </source>
</evidence>
<gene>
    <name evidence="14" type="ORF">J1N35_006182</name>
</gene>
<keyword evidence="4" id="KW-0813">Transport</keyword>
<dbReference type="PANTHER" id="PTHR15184">
    <property type="entry name" value="ATP SYNTHASE"/>
    <property type="match status" value="1"/>
</dbReference>
<dbReference type="Pfam" id="PF22919">
    <property type="entry name" value="ATP-synt_VA_C"/>
    <property type="match status" value="1"/>
</dbReference>
<keyword evidence="15" id="KW-1185">Reference proteome</keyword>
<dbReference type="OrthoDB" id="1735972at2759"/>
<dbReference type="GO" id="GO:0042776">
    <property type="term" value="P:proton motive force-driven mitochondrial ATP synthesis"/>
    <property type="evidence" value="ECO:0007669"/>
    <property type="project" value="TreeGrafter"/>
</dbReference>
<protein>
    <recommendedName>
        <fullName evidence="3">H(+)-transporting two-sector ATPase</fullName>
        <ecNumber evidence="3">7.1.2.2</ecNumber>
    </recommendedName>
</protein>
<dbReference type="GO" id="GO:0005739">
    <property type="term" value="C:mitochondrion"/>
    <property type="evidence" value="ECO:0007669"/>
    <property type="project" value="GOC"/>
</dbReference>
<accession>A0A9D3WG17</accession>
<dbReference type="EC" id="7.1.2.2" evidence="3"/>
<organism evidence="14 15">
    <name type="scientific">Gossypium stocksii</name>
    <dbReference type="NCBI Taxonomy" id="47602"/>
    <lineage>
        <taxon>Eukaryota</taxon>
        <taxon>Viridiplantae</taxon>
        <taxon>Streptophyta</taxon>
        <taxon>Embryophyta</taxon>
        <taxon>Tracheophyta</taxon>
        <taxon>Spermatophyta</taxon>
        <taxon>Magnoliopsida</taxon>
        <taxon>eudicotyledons</taxon>
        <taxon>Gunneridae</taxon>
        <taxon>Pentapetalae</taxon>
        <taxon>rosids</taxon>
        <taxon>malvids</taxon>
        <taxon>Malvales</taxon>
        <taxon>Malvaceae</taxon>
        <taxon>Malvoideae</taxon>
        <taxon>Gossypium</taxon>
    </lineage>
</organism>
<dbReference type="EMBL" id="JAIQCV010000002">
    <property type="protein sequence ID" value="KAH1123022.1"/>
    <property type="molecule type" value="Genomic_DNA"/>
</dbReference>
<evidence type="ECO:0000313" key="15">
    <source>
        <dbReference type="Proteomes" id="UP000828251"/>
    </source>
</evidence>
<evidence type="ECO:0000256" key="6">
    <source>
        <dbReference type="ARBA" id="ARBA00022781"/>
    </source>
</evidence>
<evidence type="ECO:0000256" key="10">
    <source>
        <dbReference type="ARBA" id="ARBA00023196"/>
    </source>
</evidence>
<comment type="caution">
    <text evidence="14">The sequence shown here is derived from an EMBL/GenBank/DDBJ whole genome shotgun (WGS) entry which is preliminary data.</text>
</comment>
<keyword evidence="5" id="KW-0547">Nucleotide-binding</keyword>
<evidence type="ECO:0000256" key="11">
    <source>
        <dbReference type="ARBA" id="ARBA00023310"/>
    </source>
</evidence>
<evidence type="ECO:0000256" key="9">
    <source>
        <dbReference type="ARBA" id="ARBA00023136"/>
    </source>
</evidence>
<evidence type="ECO:0000256" key="1">
    <source>
        <dbReference type="ARBA" id="ARBA00004170"/>
    </source>
</evidence>
<keyword evidence="6" id="KW-0375">Hydrogen ion transport</keyword>
<keyword evidence="7" id="KW-0067">ATP-binding</keyword>
<name>A0A9D3WG17_9ROSI</name>
<dbReference type="GO" id="GO:0005524">
    <property type="term" value="F:ATP binding"/>
    <property type="evidence" value="ECO:0007669"/>
    <property type="project" value="UniProtKB-KW"/>
</dbReference>
<dbReference type="InterPro" id="IPR024034">
    <property type="entry name" value="ATPase_F1/V1_b/a_C"/>
</dbReference>
<dbReference type="Gene3D" id="1.10.1140.10">
    <property type="entry name" value="Bovine Mitochondrial F1-atpase, Atp Synthase Beta Chain, Chain D, domain 3"/>
    <property type="match status" value="1"/>
</dbReference>
<dbReference type="InterPro" id="IPR050053">
    <property type="entry name" value="ATPase_alpha/beta_chains"/>
</dbReference>
<reference evidence="14 15" key="1">
    <citation type="journal article" date="2021" name="Plant Biotechnol. J.">
        <title>Multi-omics assisted identification of the key and species-specific regulatory components of drought-tolerant mechanisms in Gossypium stocksii.</title>
        <authorList>
            <person name="Yu D."/>
            <person name="Ke L."/>
            <person name="Zhang D."/>
            <person name="Wu Y."/>
            <person name="Sun Y."/>
            <person name="Mei J."/>
            <person name="Sun J."/>
            <person name="Sun Y."/>
        </authorList>
    </citation>
    <scope>NUCLEOTIDE SEQUENCE [LARGE SCALE GENOMIC DNA]</scope>
    <source>
        <strain evidence="15">cv. E1</strain>
        <tissue evidence="14">Leaf</tissue>
    </source>
</reference>
<dbReference type="InterPro" id="IPR055190">
    <property type="entry name" value="ATP-synt_VA_C"/>
</dbReference>
<evidence type="ECO:0000256" key="12">
    <source>
        <dbReference type="ARBA" id="ARBA00048383"/>
    </source>
</evidence>
<dbReference type="SUPFAM" id="SSF47917">
    <property type="entry name" value="C-terminal domain of alpha and beta subunits of F1 ATP synthase"/>
    <property type="match status" value="1"/>
</dbReference>
<keyword evidence="11" id="KW-0066">ATP synthesis</keyword>
<feature type="domain" description="ATP synthase A/B type C-terminal" evidence="13">
    <location>
        <begin position="44"/>
        <end position="118"/>
    </location>
</feature>